<keyword evidence="1" id="KW-1133">Transmembrane helix</keyword>
<dbReference type="Proteomes" id="UP001239215">
    <property type="component" value="Unassembled WGS sequence"/>
</dbReference>
<feature type="transmembrane region" description="Helical" evidence="1">
    <location>
        <begin position="27"/>
        <end position="47"/>
    </location>
</feature>
<dbReference type="EMBL" id="JAUTAN010000001">
    <property type="protein sequence ID" value="MDQ1103404.1"/>
    <property type="molecule type" value="Genomic_DNA"/>
</dbReference>
<protein>
    <submittedName>
        <fullName evidence="2">Uncharacterized protein</fullName>
    </submittedName>
</protein>
<proteinExistence type="predicted"/>
<dbReference type="AlphaFoldDB" id="A0AAJ1X1H2"/>
<keyword evidence="1" id="KW-0812">Transmembrane</keyword>
<accession>A0AAJ1X1H2</accession>
<reference evidence="2" key="1">
    <citation type="submission" date="2023-07" db="EMBL/GenBank/DDBJ databases">
        <title>Functional and genomic diversity of the sorghum phyllosphere microbiome.</title>
        <authorList>
            <person name="Shade A."/>
        </authorList>
    </citation>
    <scope>NUCLEOTIDE SEQUENCE</scope>
    <source>
        <strain evidence="2">SORGH_AS_1067</strain>
    </source>
</reference>
<keyword evidence="1" id="KW-0472">Membrane</keyword>
<evidence type="ECO:0000313" key="3">
    <source>
        <dbReference type="Proteomes" id="UP001239215"/>
    </source>
</evidence>
<organism evidence="2 3">
    <name type="scientific">Nocardioides zeae</name>
    <dbReference type="NCBI Taxonomy" id="1457234"/>
    <lineage>
        <taxon>Bacteria</taxon>
        <taxon>Bacillati</taxon>
        <taxon>Actinomycetota</taxon>
        <taxon>Actinomycetes</taxon>
        <taxon>Propionibacteriales</taxon>
        <taxon>Nocardioidaceae</taxon>
        <taxon>Nocardioides</taxon>
    </lineage>
</organism>
<evidence type="ECO:0000313" key="2">
    <source>
        <dbReference type="EMBL" id="MDQ1103404.1"/>
    </source>
</evidence>
<sequence length="66" mass="6572">MGEASRNRQDGGDAAAAGSTIRGVNDVLYVALTVVVIALLTLLVGVLDRDRSAAPPAPPSDGGAGR</sequence>
<gene>
    <name evidence="2" type="ORF">QE405_000688</name>
</gene>
<name>A0AAJ1X1H2_9ACTN</name>
<comment type="caution">
    <text evidence="2">The sequence shown here is derived from an EMBL/GenBank/DDBJ whole genome shotgun (WGS) entry which is preliminary data.</text>
</comment>
<evidence type="ECO:0000256" key="1">
    <source>
        <dbReference type="SAM" id="Phobius"/>
    </source>
</evidence>